<feature type="binding site" evidence="6">
    <location>
        <begin position="43"/>
        <end position="48"/>
    </location>
    <ligand>
        <name>GTP</name>
        <dbReference type="ChEBI" id="CHEBI:37565"/>
    </ligand>
</feature>
<dbReference type="GO" id="GO:0031683">
    <property type="term" value="F:G-protein beta/gamma-subunit complex binding"/>
    <property type="evidence" value="ECO:0007669"/>
    <property type="project" value="InterPro"/>
</dbReference>
<dbReference type="PROSITE" id="PS51882">
    <property type="entry name" value="G_ALPHA"/>
    <property type="match status" value="1"/>
</dbReference>
<dbReference type="PRINTS" id="PR01241">
    <property type="entry name" value="GPROTEINAFNG"/>
</dbReference>
<evidence type="ECO:0000256" key="6">
    <source>
        <dbReference type="PIRSR" id="PIRSR601019-1"/>
    </source>
</evidence>
<comment type="caution">
    <text evidence="8">The sequence shown here is derived from an EMBL/GenBank/DDBJ whole genome shotgun (WGS) entry which is preliminary data.</text>
</comment>
<evidence type="ECO:0000256" key="7">
    <source>
        <dbReference type="PIRSR" id="PIRSR601019-2"/>
    </source>
</evidence>
<dbReference type="GO" id="GO:0005525">
    <property type="term" value="F:GTP binding"/>
    <property type="evidence" value="ECO:0007669"/>
    <property type="project" value="UniProtKB-KW"/>
</dbReference>
<dbReference type="InterPro" id="IPR001019">
    <property type="entry name" value="Gprotein_alpha_su"/>
</dbReference>
<dbReference type="Pfam" id="PF00503">
    <property type="entry name" value="G-alpha"/>
    <property type="match status" value="1"/>
</dbReference>
<dbReference type="EMBL" id="JANTQA010000047">
    <property type="protein sequence ID" value="KAJ3432142.1"/>
    <property type="molecule type" value="Genomic_DNA"/>
</dbReference>
<feature type="binding site" evidence="6">
    <location>
        <begin position="147"/>
        <end position="148"/>
    </location>
    <ligand>
        <name>GTP</name>
        <dbReference type="ChEBI" id="CHEBI:37565"/>
    </ligand>
</feature>
<dbReference type="Proteomes" id="UP001146793">
    <property type="component" value="Unassembled WGS sequence"/>
</dbReference>
<feature type="binding site" evidence="6">
    <location>
        <begin position="197"/>
        <end position="201"/>
    </location>
    <ligand>
        <name>GTP</name>
        <dbReference type="ChEBI" id="CHEBI:37565"/>
    </ligand>
</feature>
<dbReference type="SUPFAM" id="SSF52540">
    <property type="entry name" value="P-loop containing nucleoside triphosphate hydrolases"/>
    <property type="match status" value="1"/>
</dbReference>
<dbReference type="Gene3D" id="3.40.50.300">
    <property type="entry name" value="P-loop containing nucleotide triphosphate hydrolases"/>
    <property type="match status" value="1"/>
</dbReference>
<organism evidence="8 9">
    <name type="scientific">Anaeramoeba flamelloides</name>
    <dbReference type="NCBI Taxonomy" id="1746091"/>
    <lineage>
        <taxon>Eukaryota</taxon>
        <taxon>Metamonada</taxon>
        <taxon>Anaeramoebidae</taxon>
        <taxon>Anaeramoeba</taxon>
    </lineage>
</organism>
<dbReference type="SMART" id="SM00275">
    <property type="entry name" value="G_alpha"/>
    <property type="match status" value="1"/>
</dbReference>
<evidence type="ECO:0000256" key="4">
    <source>
        <dbReference type="ARBA" id="ARBA00023134"/>
    </source>
</evidence>
<dbReference type="GO" id="GO:0005834">
    <property type="term" value="C:heterotrimeric G-protein complex"/>
    <property type="evidence" value="ECO:0007669"/>
    <property type="project" value="InterPro"/>
</dbReference>
<feature type="binding site" evidence="7">
    <location>
        <position position="178"/>
    </location>
    <ligand>
        <name>Mg(2+)</name>
        <dbReference type="ChEBI" id="CHEBI:18420"/>
    </ligand>
</feature>
<dbReference type="GO" id="GO:0003924">
    <property type="term" value="F:GTPase activity"/>
    <property type="evidence" value="ECO:0007669"/>
    <property type="project" value="InterPro"/>
</dbReference>
<evidence type="ECO:0000313" key="9">
    <source>
        <dbReference type="Proteomes" id="UP001146793"/>
    </source>
</evidence>
<sequence length="350" mass="40399">MCGCLHSTNSQELITSKKIDKDAYVMQNQKSSILRLLLVGAGESGKSTFVKQCKNLYTKGWSKKELLKQKTFVYLNVVETIQALIEIKEEFGLEYSNSVNSKYADEINDLPQTTALNPEICEKINSIWKDTSIQTAYEKRSKFQIIDSGEYFLNKVLDIGDQKYLPNIKDLLNLRVKSTGITETRFTYSDQKYCLIDVGGQRNERKKWIHCFEDVTSILFVSSMSAYDQMLVEEGTANRMKESMLLFSDICNSRWFRKNPMVLFFNKMDIFEEKIKVSPLNKLFPDYQGGADVEEGKKFIQQQFLSLNQYEEKKIFTYCISAIDPESIKQIFQSVNDNLLKKKLDGIGLL</sequence>
<dbReference type="AlphaFoldDB" id="A0AAV7YTT1"/>
<keyword evidence="4 6" id="KW-0342">GTP-binding</keyword>
<proteinExistence type="predicted"/>
<dbReference type="GO" id="GO:0005737">
    <property type="term" value="C:cytoplasm"/>
    <property type="evidence" value="ECO:0007669"/>
    <property type="project" value="TreeGrafter"/>
</dbReference>
<feature type="binding site" evidence="7">
    <location>
        <position position="47"/>
    </location>
    <ligand>
        <name>Mg(2+)</name>
        <dbReference type="ChEBI" id="CHEBI:18420"/>
    </ligand>
</feature>
<dbReference type="InterPro" id="IPR002975">
    <property type="entry name" value="Fungi_Gprotein_alpha"/>
</dbReference>
<dbReference type="SUPFAM" id="SSF47895">
    <property type="entry name" value="Transducin (alpha subunit), insertion domain"/>
    <property type="match status" value="1"/>
</dbReference>
<keyword evidence="3 7" id="KW-0460">Magnesium</keyword>
<gene>
    <name evidence="8" type="ORF">M0812_21073</name>
</gene>
<reference evidence="8" key="1">
    <citation type="submission" date="2022-08" db="EMBL/GenBank/DDBJ databases">
        <title>Novel sulphate-reducing endosymbionts in the free-living metamonad Anaeramoeba.</title>
        <authorList>
            <person name="Jerlstrom-Hultqvist J."/>
            <person name="Cepicka I."/>
            <person name="Gallot-Lavallee L."/>
            <person name="Salas-Leiva D."/>
            <person name="Curtis B.A."/>
            <person name="Zahonova K."/>
            <person name="Pipaliya S."/>
            <person name="Dacks J."/>
            <person name="Roger A.J."/>
        </authorList>
    </citation>
    <scope>NUCLEOTIDE SEQUENCE</scope>
    <source>
        <strain evidence="8">Busselton2</strain>
    </source>
</reference>
<evidence type="ECO:0000256" key="3">
    <source>
        <dbReference type="ARBA" id="ARBA00022842"/>
    </source>
</evidence>
<feature type="binding site" evidence="6">
    <location>
        <begin position="266"/>
        <end position="269"/>
    </location>
    <ligand>
        <name>GTP</name>
        <dbReference type="ChEBI" id="CHEBI:37565"/>
    </ligand>
</feature>
<dbReference type="InterPro" id="IPR011025">
    <property type="entry name" value="GproteinA_insert"/>
</dbReference>
<dbReference type="GO" id="GO:0007188">
    <property type="term" value="P:adenylate cyclase-modulating G protein-coupled receptor signaling pathway"/>
    <property type="evidence" value="ECO:0007669"/>
    <property type="project" value="TreeGrafter"/>
</dbReference>
<dbReference type="CDD" id="cd00066">
    <property type="entry name" value="G-alpha"/>
    <property type="match status" value="1"/>
</dbReference>
<dbReference type="PANTHER" id="PTHR10218">
    <property type="entry name" value="GTP-BINDING PROTEIN ALPHA SUBUNIT"/>
    <property type="match status" value="1"/>
</dbReference>
<evidence type="ECO:0000256" key="1">
    <source>
        <dbReference type="ARBA" id="ARBA00022723"/>
    </source>
</evidence>
<dbReference type="InterPro" id="IPR027417">
    <property type="entry name" value="P-loop_NTPase"/>
</dbReference>
<evidence type="ECO:0000256" key="5">
    <source>
        <dbReference type="ARBA" id="ARBA00023224"/>
    </source>
</evidence>
<protein>
    <submittedName>
        <fullName evidence="8">G protein alpha i subunit</fullName>
    </submittedName>
</protein>
<evidence type="ECO:0000256" key="2">
    <source>
        <dbReference type="ARBA" id="ARBA00022741"/>
    </source>
</evidence>
<dbReference type="GO" id="GO:0001664">
    <property type="term" value="F:G protein-coupled receptor binding"/>
    <property type="evidence" value="ECO:0007669"/>
    <property type="project" value="InterPro"/>
</dbReference>
<name>A0AAV7YTT1_9EUKA</name>
<dbReference type="GO" id="GO:0046872">
    <property type="term" value="F:metal ion binding"/>
    <property type="evidence" value="ECO:0007669"/>
    <property type="project" value="UniProtKB-KW"/>
</dbReference>
<dbReference type="Gene3D" id="1.10.400.10">
    <property type="entry name" value="GI Alpha 1, domain 2-like"/>
    <property type="match status" value="1"/>
</dbReference>
<dbReference type="PANTHER" id="PTHR10218:SF302">
    <property type="entry name" value="GUANINE NUCLEOTIDE-BINDING PROTEIN ALPHA-5 SUBUNIT"/>
    <property type="match status" value="1"/>
</dbReference>
<keyword evidence="2 6" id="KW-0547">Nucleotide-binding</keyword>
<keyword evidence="1 7" id="KW-0479">Metal-binding</keyword>
<evidence type="ECO:0000313" key="8">
    <source>
        <dbReference type="EMBL" id="KAJ3432142.1"/>
    </source>
</evidence>
<dbReference type="PRINTS" id="PR00318">
    <property type="entry name" value="GPROTEINA"/>
</dbReference>
<dbReference type="FunFam" id="3.40.50.300:FF:000563">
    <property type="entry name" value="Guanine nucleotide-binding protein alpha subunit"/>
    <property type="match status" value="1"/>
</dbReference>
<keyword evidence="5" id="KW-0807">Transducer</keyword>
<accession>A0AAV7YTT1</accession>
<feature type="binding site" evidence="6">
    <location>
        <position position="322"/>
    </location>
    <ligand>
        <name>GTP</name>
        <dbReference type="ChEBI" id="CHEBI:37565"/>
    </ligand>
</feature>